<dbReference type="Pfam" id="PF01609">
    <property type="entry name" value="DDE_Tnp_1"/>
    <property type="match status" value="1"/>
</dbReference>
<comment type="caution">
    <text evidence="3">The sequence shown here is derived from an EMBL/GenBank/DDBJ whole genome shotgun (WGS) entry which is preliminary data.</text>
</comment>
<feature type="domain" description="Transposase IS4-like" evidence="2">
    <location>
        <begin position="6"/>
        <end position="49"/>
    </location>
</feature>
<organism evidence="3 4">
    <name type="scientific">Streptosporangium longisporum</name>
    <dbReference type="NCBI Taxonomy" id="46187"/>
    <lineage>
        <taxon>Bacteria</taxon>
        <taxon>Bacillati</taxon>
        <taxon>Actinomycetota</taxon>
        <taxon>Actinomycetes</taxon>
        <taxon>Streptosporangiales</taxon>
        <taxon>Streptosporangiaceae</taxon>
        <taxon>Streptosporangium</taxon>
    </lineage>
</organism>
<protein>
    <recommendedName>
        <fullName evidence="2">Transposase IS4-like domain-containing protein</fullName>
    </recommendedName>
</protein>
<evidence type="ECO:0000313" key="3">
    <source>
        <dbReference type="EMBL" id="GAA3017536.1"/>
    </source>
</evidence>
<evidence type="ECO:0000313" key="4">
    <source>
        <dbReference type="Proteomes" id="UP001499930"/>
    </source>
</evidence>
<evidence type="ECO:0000256" key="1">
    <source>
        <dbReference type="SAM" id="Phobius"/>
    </source>
</evidence>
<dbReference type="InterPro" id="IPR002559">
    <property type="entry name" value="Transposase_11"/>
</dbReference>
<keyword evidence="1" id="KW-0472">Membrane</keyword>
<keyword evidence="1" id="KW-0812">Transmembrane</keyword>
<proteinExistence type="predicted"/>
<keyword evidence="4" id="KW-1185">Reference proteome</keyword>
<dbReference type="Proteomes" id="UP001499930">
    <property type="component" value="Unassembled WGS sequence"/>
</dbReference>
<feature type="transmembrane region" description="Helical" evidence="1">
    <location>
        <begin position="21"/>
        <end position="39"/>
    </location>
</feature>
<gene>
    <name evidence="3" type="ORF">GCM10017559_46770</name>
</gene>
<keyword evidence="1" id="KW-1133">Transmembrane helix</keyword>
<name>A0ABN3Y3Z6_9ACTN</name>
<reference evidence="3 4" key="1">
    <citation type="journal article" date="2019" name="Int. J. Syst. Evol. Microbiol.">
        <title>The Global Catalogue of Microorganisms (GCM) 10K type strain sequencing project: providing services to taxonomists for standard genome sequencing and annotation.</title>
        <authorList>
            <consortium name="The Broad Institute Genomics Platform"/>
            <consortium name="The Broad Institute Genome Sequencing Center for Infectious Disease"/>
            <person name="Wu L."/>
            <person name="Ma J."/>
        </authorList>
    </citation>
    <scope>NUCLEOTIDE SEQUENCE [LARGE SCALE GENOMIC DNA]</scope>
    <source>
        <strain evidence="3 4">JCM 3106</strain>
    </source>
</reference>
<dbReference type="EMBL" id="BAAAWD010000013">
    <property type="protein sequence ID" value="GAA3017536.1"/>
    <property type="molecule type" value="Genomic_DNA"/>
</dbReference>
<sequence length="86" mass="8976">MPATGQGYDAGKKIAGRKRNIVTDTLGLLIAVMVTAANFSDGAPGLPLLIVAPATPIKIEYGMPTMVDPIAGPRPCAIDHHRRRAG</sequence>
<accession>A0ABN3Y3Z6</accession>
<evidence type="ECO:0000259" key="2">
    <source>
        <dbReference type="Pfam" id="PF01609"/>
    </source>
</evidence>